<dbReference type="AlphaFoldDB" id="A0A261R6N1"/>
<evidence type="ECO:0000313" key="8">
    <source>
        <dbReference type="Proteomes" id="UP000216857"/>
    </source>
</evidence>
<dbReference type="InterPro" id="IPR036390">
    <property type="entry name" value="WH_DNA-bd_sf"/>
</dbReference>
<dbReference type="Gene3D" id="3.40.190.10">
    <property type="entry name" value="Periplasmic binding protein-like II"/>
    <property type="match status" value="2"/>
</dbReference>
<dbReference type="SUPFAM" id="SSF46785">
    <property type="entry name" value="Winged helix' DNA-binding domain"/>
    <property type="match status" value="1"/>
</dbReference>
<keyword evidence="2" id="KW-0805">Transcription regulation</keyword>
<dbReference type="Proteomes" id="UP000216857">
    <property type="component" value="Unassembled WGS sequence"/>
</dbReference>
<feature type="domain" description="HTH lysR-type" evidence="6">
    <location>
        <begin position="56"/>
        <end position="113"/>
    </location>
</feature>
<evidence type="ECO:0000256" key="1">
    <source>
        <dbReference type="ARBA" id="ARBA00009437"/>
    </source>
</evidence>
<proteinExistence type="inferred from homology"/>
<feature type="region of interest" description="Disordered" evidence="5">
    <location>
        <begin position="16"/>
        <end position="49"/>
    </location>
</feature>
<dbReference type="InterPro" id="IPR000847">
    <property type="entry name" value="LysR_HTH_N"/>
</dbReference>
<keyword evidence="3" id="KW-0238">DNA-binding</keyword>
<accession>A0A261R6N1</accession>
<dbReference type="CDD" id="cd08432">
    <property type="entry name" value="PBP2_GcdR_TrpI_HvrB_AmpR_like"/>
    <property type="match status" value="1"/>
</dbReference>
<dbReference type="GO" id="GO:0003700">
    <property type="term" value="F:DNA-binding transcription factor activity"/>
    <property type="evidence" value="ECO:0007669"/>
    <property type="project" value="InterPro"/>
</dbReference>
<dbReference type="NCBIfam" id="NF008352">
    <property type="entry name" value="PRK11139.1"/>
    <property type="match status" value="1"/>
</dbReference>
<dbReference type="PROSITE" id="PS50931">
    <property type="entry name" value="HTH_LYSR"/>
    <property type="match status" value="1"/>
</dbReference>
<comment type="caution">
    <text evidence="7">The sequence shown here is derived from an EMBL/GenBank/DDBJ whole genome shotgun (WGS) entry which is preliminary data.</text>
</comment>
<protein>
    <recommendedName>
        <fullName evidence="6">HTH lysR-type domain-containing protein</fullName>
    </recommendedName>
</protein>
<dbReference type="PRINTS" id="PR00039">
    <property type="entry name" value="HTHLYSR"/>
</dbReference>
<evidence type="ECO:0000313" key="7">
    <source>
        <dbReference type="EMBL" id="OZI20666.1"/>
    </source>
</evidence>
<dbReference type="InterPro" id="IPR058163">
    <property type="entry name" value="LysR-type_TF_proteobact-type"/>
</dbReference>
<gene>
    <name evidence="7" type="ORF">CAL26_24615</name>
</gene>
<keyword evidence="4" id="KW-0804">Transcription</keyword>
<dbReference type="Gene3D" id="1.10.10.10">
    <property type="entry name" value="Winged helix-like DNA-binding domain superfamily/Winged helix DNA-binding domain"/>
    <property type="match status" value="1"/>
</dbReference>
<dbReference type="InterPro" id="IPR005119">
    <property type="entry name" value="LysR_subst-bd"/>
</dbReference>
<dbReference type="InterPro" id="IPR036388">
    <property type="entry name" value="WH-like_DNA-bd_sf"/>
</dbReference>
<dbReference type="GO" id="GO:0006351">
    <property type="term" value="P:DNA-templated transcription"/>
    <property type="evidence" value="ECO:0007669"/>
    <property type="project" value="TreeGrafter"/>
</dbReference>
<name>A0A261R6N1_9BORD</name>
<keyword evidence="8" id="KW-1185">Reference proteome</keyword>
<dbReference type="Pfam" id="PF03466">
    <property type="entry name" value="LysR_substrate"/>
    <property type="match status" value="1"/>
</dbReference>
<dbReference type="FunFam" id="3.40.190.10:FF:000017">
    <property type="entry name" value="Glycine cleavage system transcriptional activator"/>
    <property type="match status" value="1"/>
</dbReference>
<dbReference type="SUPFAM" id="SSF53850">
    <property type="entry name" value="Periplasmic binding protein-like II"/>
    <property type="match status" value="1"/>
</dbReference>
<reference evidence="7" key="1">
    <citation type="submission" date="2017-05" db="EMBL/GenBank/DDBJ databases">
        <title>Complete and WGS of Bordetella genogroups.</title>
        <authorList>
            <person name="Spilker T."/>
            <person name="Lipuma J."/>
        </authorList>
    </citation>
    <scope>NUCLEOTIDE SEQUENCE</scope>
    <source>
        <strain evidence="7">AU21707</strain>
    </source>
</reference>
<dbReference type="PANTHER" id="PTHR30537:SF26">
    <property type="entry name" value="GLYCINE CLEAVAGE SYSTEM TRANSCRIPTIONAL ACTIVATOR"/>
    <property type="match status" value="1"/>
</dbReference>
<dbReference type="EMBL" id="NEVJ01000003">
    <property type="protein sequence ID" value="OZI20666.1"/>
    <property type="molecule type" value="Genomic_DNA"/>
</dbReference>
<evidence type="ECO:0000256" key="3">
    <source>
        <dbReference type="ARBA" id="ARBA00023125"/>
    </source>
</evidence>
<dbReference type="Pfam" id="PF00126">
    <property type="entry name" value="HTH_1"/>
    <property type="match status" value="1"/>
</dbReference>
<comment type="similarity">
    <text evidence="1">Belongs to the LysR transcriptional regulatory family.</text>
</comment>
<evidence type="ECO:0000256" key="4">
    <source>
        <dbReference type="ARBA" id="ARBA00023163"/>
    </source>
</evidence>
<dbReference type="FunFam" id="1.10.10.10:FF:000038">
    <property type="entry name" value="Glycine cleavage system transcriptional activator"/>
    <property type="match status" value="1"/>
</dbReference>
<dbReference type="GO" id="GO:0043565">
    <property type="term" value="F:sequence-specific DNA binding"/>
    <property type="evidence" value="ECO:0007669"/>
    <property type="project" value="TreeGrafter"/>
</dbReference>
<dbReference type="OrthoDB" id="8591238at2"/>
<evidence type="ECO:0000259" key="6">
    <source>
        <dbReference type="PROSITE" id="PS50931"/>
    </source>
</evidence>
<organism evidence="7 8">
    <name type="scientific">Bordetella genomosp. 9</name>
    <dbReference type="NCBI Taxonomy" id="1416803"/>
    <lineage>
        <taxon>Bacteria</taxon>
        <taxon>Pseudomonadati</taxon>
        <taxon>Pseudomonadota</taxon>
        <taxon>Betaproteobacteria</taxon>
        <taxon>Burkholderiales</taxon>
        <taxon>Alcaligenaceae</taxon>
        <taxon>Bordetella</taxon>
    </lineage>
</organism>
<dbReference type="PANTHER" id="PTHR30537">
    <property type="entry name" value="HTH-TYPE TRANSCRIPTIONAL REGULATOR"/>
    <property type="match status" value="1"/>
</dbReference>
<evidence type="ECO:0000256" key="2">
    <source>
        <dbReference type="ARBA" id="ARBA00023015"/>
    </source>
</evidence>
<sequence length="352" mass="39121">MSAMINSHALGQPAFPRFSSGVRCSRRGRHGRGPSPPRPGACAQADQEQQMTRRLPPLNALRAFEASARNASFTRAAEELCVTQGAVSRHVATLEDWTKARLFVRGRHGIELTGPGQAYFRTIKAALDQIEQATRQLQQQPDERCLRIKLPPTFAIKWLVPRLARFHAARRDIDVQITTSHLRADFDREDVDISIHSESQPPTGPGYRRLFGEILLPVCAPGLLNKEPRLETPDDLANHVLLCSLNRPKDWPTWLAAAGVGHIDGNSGLKFENAALAYQAAIDQLGVMVAQLAFVSDDLLAGRLVAPLPQRTDTGGAYYLAYRSDRPKPERVQAFEEWIAKEAEEMESRLLL</sequence>
<evidence type="ECO:0000256" key="5">
    <source>
        <dbReference type="SAM" id="MobiDB-lite"/>
    </source>
</evidence>